<dbReference type="Proteomes" id="UP000828048">
    <property type="component" value="Chromosome 8"/>
</dbReference>
<proteinExistence type="predicted"/>
<name>A0ACB7YET5_9ERIC</name>
<keyword evidence="2" id="KW-1185">Reference proteome</keyword>
<sequence length="988" mass="110433">MNVTMDHQAKGYGRPDISSASISSDIFEPTISSFDESEAKQLATLVDWLNRILPNLSLPINASDKELRSYLSDGTVLCRILNKLRPGSVIECGGSNQPSESCSDNVKRFLAAMDDMKLPRFQPSDLEKGPMKNVLECLLTLRAHFMPNGNGCALSDSSSPNKSGSDVSISRKLLRQTLGGSHSSRIEVSPQAYSSTLSGEDRRKAASDSKFQRALRSPVMAEPSAALIHHVGHKFHEVFQLKQGCYADLPAAKISEMMKSNSLDNAPTQSLLSVVNGILDESVERKNSEIPHRVACLLRKVVQEIERRISTQAEHLRTQSNLFKAREEKYQSRIKVLEALATGTSEESQVVMNQLQQIKTEKTKMEEKKKLEEQDVVRLAKEKEQINNEIWTLKQELETGRKANEESCLRMETEAKKTQQQLEERLKEVLHLLTESRSRVKELEAYSESKNQRLSKKENIYQNFTDFQLGALQELKLASQTIKQDTLRTQKSYSDEFHRLGTKLKALADASQNYYAVLAENRKLHNEVQELKGNIRVYCRIRPFLPGQKEKQTIIDSLNEYGELAITNPSKQGKDGQRSFKFNKIYGPEAAQADVYSDIQPLIRSVLDGYNACIFAYGQTGSGKTYTMSGPDGASKEEWGVNYRALNDLFNISQTRSRIFTYEIGVQMVEIYNEQVRDLLSNDGSQKKYPSLCVLSFDFTNDLLDISFPLIYLHTLGILSTSQPNGLAVPDATMHSVNSTSDVVELMEIGLKNRAKGATALNERSSRSHSIVTIHVRGADAKNGTSLRGSLHLVDLAGSERVDRSEVTGDRLKESQHINKSLSALGDVIFALAQKSTHIPYRNSKLTQVLQSSLGGHAKTLMFVQLNPELSSYSETLSTLKFAERVSGVELGAARTNKEGRDLRELMEQVASLKDTISKKDEEIERLQLLKDLKNVYPGVTDLDALWNRVSCTSVKATEKTDKLSQKRRQKSTISSQKAAVLGSNCNI</sequence>
<evidence type="ECO:0000313" key="2">
    <source>
        <dbReference type="Proteomes" id="UP000828048"/>
    </source>
</evidence>
<accession>A0ACB7YET5</accession>
<reference evidence="1 2" key="1">
    <citation type="journal article" date="2021" name="Hortic Res">
        <title>High-quality reference genome and annotation aids understanding of berry development for evergreen blueberry (Vaccinium darrowii).</title>
        <authorList>
            <person name="Yu J."/>
            <person name="Hulse-Kemp A.M."/>
            <person name="Babiker E."/>
            <person name="Staton M."/>
        </authorList>
    </citation>
    <scope>NUCLEOTIDE SEQUENCE [LARGE SCALE GENOMIC DNA]</scope>
    <source>
        <strain evidence="2">cv. NJ 8807/NJ 8810</strain>
        <tissue evidence="1">Young leaf</tissue>
    </source>
</reference>
<gene>
    <name evidence="1" type="ORF">Vadar_015312</name>
</gene>
<comment type="caution">
    <text evidence="1">The sequence shown here is derived from an EMBL/GenBank/DDBJ whole genome shotgun (WGS) entry which is preliminary data.</text>
</comment>
<evidence type="ECO:0000313" key="1">
    <source>
        <dbReference type="EMBL" id="KAH7851683.1"/>
    </source>
</evidence>
<dbReference type="EMBL" id="CM037158">
    <property type="protein sequence ID" value="KAH7851683.1"/>
    <property type="molecule type" value="Genomic_DNA"/>
</dbReference>
<protein>
    <submittedName>
        <fullName evidence="1">Uncharacterized protein</fullName>
    </submittedName>
</protein>
<organism evidence="1 2">
    <name type="scientific">Vaccinium darrowii</name>
    <dbReference type="NCBI Taxonomy" id="229202"/>
    <lineage>
        <taxon>Eukaryota</taxon>
        <taxon>Viridiplantae</taxon>
        <taxon>Streptophyta</taxon>
        <taxon>Embryophyta</taxon>
        <taxon>Tracheophyta</taxon>
        <taxon>Spermatophyta</taxon>
        <taxon>Magnoliopsida</taxon>
        <taxon>eudicotyledons</taxon>
        <taxon>Gunneridae</taxon>
        <taxon>Pentapetalae</taxon>
        <taxon>asterids</taxon>
        <taxon>Ericales</taxon>
        <taxon>Ericaceae</taxon>
        <taxon>Vaccinioideae</taxon>
        <taxon>Vaccinieae</taxon>
        <taxon>Vaccinium</taxon>
    </lineage>
</organism>